<evidence type="ECO:0000259" key="9">
    <source>
        <dbReference type="PROSITE" id="PS50928"/>
    </source>
</evidence>
<gene>
    <name evidence="10" type="ORF">HGG74_06575</name>
</gene>
<dbReference type="AlphaFoldDB" id="A0A7X6HEI9"/>
<feature type="transmembrane region" description="Helical" evidence="7">
    <location>
        <begin position="117"/>
        <end position="139"/>
    </location>
</feature>
<dbReference type="Gene3D" id="1.10.3720.10">
    <property type="entry name" value="MetI-like"/>
    <property type="match status" value="1"/>
</dbReference>
<feature type="transmembrane region" description="Helical" evidence="7">
    <location>
        <begin position="242"/>
        <end position="262"/>
    </location>
</feature>
<reference evidence="10 11" key="1">
    <citation type="submission" date="2020-04" db="EMBL/GenBank/DDBJ databases">
        <title>Arthrobacter sp. nov.</title>
        <authorList>
            <person name="Liu S."/>
        </authorList>
    </citation>
    <scope>NUCLEOTIDE SEQUENCE [LARGE SCALE GENOMIC DNA]</scope>
    <source>
        <strain evidence="10 11">E918</strain>
    </source>
</reference>
<feature type="transmembrane region" description="Helical" evidence="7">
    <location>
        <begin position="30"/>
        <end position="47"/>
    </location>
</feature>
<dbReference type="CDD" id="cd06261">
    <property type="entry name" value="TM_PBP2"/>
    <property type="match status" value="1"/>
</dbReference>
<comment type="caution">
    <text evidence="10">The sequence shown here is derived from an EMBL/GenBank/DDBJ whole genome shotgun (WGS) entry which is preliminary data.</text>
</comment>
<evidence type="ECO:0000313" key="10">
    <source>
        <dbReference type="EMBL" id="NKX54212.1"/>
    </source>
</evidence>
<dbReference type="PANTHER" id="PTHR30151:SF0">
    <property type="entry name" value="ABC TRANSPORTER PERMEASE PROTEIN MJ0413-RELATED"/>
    <property type="match status" value="1"/>
</dbReference>
<feature type="domain" description="ABC transmembrane type-1" evidence="9">
    <location>
        <begin position="79"/>
        <end position="263"/>
    </location>
</feature>
<dbReference type="SUPFAM" id="SSF161098">
    <property type="entry name" value="MetI-like"/>
    <property type="match status" value="1"/>
</dbReference>
<accession>A0A7X6HEI9</accession>
<feature type="transmembrane region" description="Helical" evidence="7">
    <location>
        <begin position="204"/>
        <end position="230"/>
    </location>
</feature>
<dbReference type="InterPro" id="IPR035906">
    <property type="entry name" value="MetI-like_sf"/>
</dbReference>
<evidence type="ECO:0000256" key="3">
    <source>
        <dbReference type="ARBA" id="ARBA00022475"/>
    </source>
</evidence>
<proteinExistence type="inferred from homology"/>
<evidence type="ECO:0000256" key="2">
    <source>
        <dbReference type="ARBA" id="ARBA00022448"/>
    </source>
</evidence>
<keyword evidence="5 7" id="KW-1133">Transmembrane helix</keyword>
<dbReference type="GO" id="GO:0055085">
    <property type="term" value="P:transmembrane transport"/>
    <property type="evidence" value="ECO:0007669"/>
    <property type="project" value="InterPro"/>
</dbReference>
<evidence type="ECO:0000256" key="4">
    <source>
        <dbReference type="ARBA" id="ARBA00022692"/>
    </source>
</evidence>
<keyword evidence="3" id="KW-1003">Cell membrane</keyword>
<evidence type="ECO:0000256" key="7">
    <source>
        <dbReference type="RuleBase" id="RU363032"/>
    </source>
</evidence>
<keyword evidence="6 7" id="KW-0472">Membrane</keyword>
<dbReference type="EMBL" id="JAAZSQ010000004">
    <property type="protein sequence ID" value="NKX54212.1"/>
    <property type="molecule type" value="Genomic_DNA"/>
</dbReference>
<evidence type="ECO:0000256" key="5">
    <source>
        <dbReference type="ARBA" id="ARBA00022989"/>
    </source>
</evidence>
<evidence type="ECO:0000256" key="8">
    <source>
        <dbReference type="SAM" id="MobiDB-lite"/>
    </source>
</evidence>
<feature type="transmembrane region" description="Helical" evidence="7">
    <location>
        <begin position="86"/>
        <end position="105"/>
    </location>
</feature>
<keyword evidence="2 7" id="KW-0813">Transport</keyword>
<feature type="transmembrane region" description="Helical" evidence="7">
    <location>
        <begin position="145"/>
        <end position="167"/>
    </location>
</feature>
<organism evidence="10 11">
    <name type="scientific">Arthrobacter mobilis</name>
    <dbReference type="NCBI Taxonomy" id="2724944"/>
    <lineage>
        <taxon>Bacteria</taxon>
        <taxon>Bacillati</taxon>
        <taxon>Actinomycetota</taxon>
        <taxon>Actinomycetes</taxon>
        <taxon>Micrococcales</taxon>
        <taxon>Micrococcaceae</taxon>
        <taxon>Arthrobacter</taxon>
    </lineage>
</organism>
<name>A0A7X6HEI9_9MICC</name>
<protein>
    <submittedName>
        <fullName evidence="10">ABC transporter permease</fullName>
    </submittedName>
</protein>
<dbReference type="InterPro" id="IPR000515">
    <property type="entry name" value="MetI-like"/>
</dbReference>
<feature type="region of interest" description="Disordered" evidence="8">
    <location>
        <begin position="1"/>
        <end position="20"/>
    </location>
</feature>
<dbReference type="PANTHER" id="PTHR30151">
    <property type="entry name" value="ALKANE SULFONATE ABC TRANSPORTER-RELATED, MEMBRANE SUBUNIT"/>
    <property type="match status" value="1"/>
</dbReference>
<dbReference type="Proteomes" id="UP000544090">
    <property type="component" value="Unassembled WGS sequence"/>
</dbReference>
<evidence type="ECO:0000256" key="6">
    <source>
        <dbReference type="ARBA" id="ARBA00023136"/>
    </source>
</evidence>
<evidence type="ECO:0000313" key="11">
    <source>
        <dbReference type="Proteomes" id="UP000544090"/>
    </source>
</evidence>
<dbReference type="RefSeq" id="WP_168485554.1">
    <property type="nucleotide sequence ID" value="NZ_JAAZSQ010000004.1"/>
</dbReference>
<evidence type="ECO:0000256" key="1">
    <source>
        <dbReference type="ARBA" id="ARBA00004651"/>
    </source>
</evidence>
<comment type="subcellular location">
    <subcellularLocation>
        <location evidence="1 7">Cell membrane</location>
        <topology evidence="1 7">Multi-pass membrane protein</topology>
    </subcellularLocation>
</comment>
<dbReference type="GO" id="GO:0005886">
    <property type="term" value="C:plasma membrane"/>
    <property type="evidence" value="ECO:0007669"/>
    <property type="project" value="UniProtKB-SubCell"/>
</dbReference>
<comment type="similarity">
    <text evidence="7">Belongs to the binding-protein-dependent transport system permease family.</text>
</comment>
<keyword evidence="11" id="KW-1185">Reference proteome</keyword>
<sequence>MAETAVSTRPDNARRRTRTVRTGTSPAARLLERSWLIAVVFILWWVLSARSTNFFVPSLQEILAVLARDLSSGVIPDGAAYSLTNLAAGLLLAVAVGIVLGLILGEANRLRQVVDPVIHFFRSVPQAALVPLIIGAFGMGQGPKIYTIAFACMWPVLLNTIDGVLGVEPTVRRFAKVYRIPPGLYFRRVVLPAALPQIVAGVRVALPIGITVMVVSELFAATRGLGFYILNSSATFQVPETWAGALFVGVIGYILSVAFVLCERRILRWYIKSGAK</sequence>
<dbReference type="PROSITE" id="PS50928">
    <property type="entry name" value="ABC_TM1"/>
    <property type="match status" value="1"/>
</dbReference>
<dbReference type="Pfam" id="PF00528">
    <property type="entry name" value="BPD_transp_1"/>
    <property type="match status" value="1"/>
</dbReference>
<keyword evidence="4 7" id="KW-0812">Transmembrane</keyword>